<reference evidence="2" key="3">
    <citation type="submission" date="2018-07" db="EMBL/GenBank/DDBJ databases">
        <authorList>
            <consortium name="NCBI Pathogen Detection Project"/>
        </authorList>
    </citation>
    <scope>NUCLEOTIDE SEQUENCE</scope>
    <source>
        <strain evidence="2">M86</strain>
    </source>
</reference>
<evidence type="ECO:0000313" key="2">
    <source>
        <dbReference type="EMBL" id="HAF0354828.1"/>
    </source>
</evidence>
<dbReference type="EMBL" id="KF192263">
    <property type="protein sequence ID" value="AGW51836.1"/>
    <property type="molecule type" value="Genomic_DNA"/>
</dbReference>
<reference evidence="1" key="1">
    <citation type="submission" date="2013-06" db="EMBL/GenBank/DDBJ databases">
        <title>Characterization of a live vaccine strain (SR2-N6) against fowl typhoid and paratyphoid.</title>
        <authorList>
            <person name="Kwon H.J."/>
            <person name="Cho S.H."/>
            <person name="Kim T.E."/>
            <person name="Seong W.J."/>
            <person name="Huh W."/>
            <person name="Moon Y.S."/>
            <person name="Lee B.H."/>
            <person name="Kim S.J."/>
            <person name="Kim J.H."/>
        </authorList>
    </citation>
    <scope>NUCLEOTIDE SEQUENCE</scope>
    <source>
        <strain evidence="1">SR2-N6</strain>
    </source>
</reference>
<dbReference type="OMA" id="TIMEGCQ"/>
<dbReference type="PATRIC" id="fig|594.9.peg.223"/>
<accession>A0A059QAM5</accession>
<dbReference type="NCBIfam" id="NF011864">
    <property type="entry name" value="PRK15336.1"/>
    <property type="match status" value="1"/>
</dbReference>
<evidence type="ECO:0000313" key="1">
    <source>
        <dbReference type="EMBL" id="AGW51836.1"/>
    </source>
</evidence>
<gene>
    <name evidence="1" type="primary">invB</name>
    <name evidence="2" type="synonym">spaK</name>
    <name evidence="2" type="ORF">G9F40_001976</name>
</gene>
<dbReference type="CDD" id="cd17035">
    <property type="entry name" value="T3SC_IB_Spa15-like"/>
    <property type="match status" value="1"/>
</dbReference>
<dbReference type="SUPFAM" id="SSF69635">
    <property type="entry name" value="Type III secretory system chaperone-like"/>
    <property type="match status" value="1"/>
</dbReference>
<dbReference type="InterPro" id="IPR003065">
    <property type="entry name" value="Invas_SpaK"/>
</dbReference>
<dbReference type="PRINTS" id="PR01305">
    <property type="entry name" value="SSPAKPROTEIN"/>
</dbReference>
<organism evidence="1">
    <name type="scientific">Salmonella gallinarum</name>
    <dbReference type="NCBI Taxonomy" id="594"/>
    <lineage>
        <taxon>Bacteria</taxon>
        <taxon>Pseudomonadati</taxon>
        <taxon>Pseudomonadota</taxon>
        <taxon>Gammaproteobacteria</taxon>
        <taxon>Enterobacterales</taxon>
        <taxon>Enterobacteriaceae</taxon>
        <taxon>Salmonella</taxon>
    </lineage>
</organism>
<dbReference type="Pfam" id="PF03519">
    <property type="entry name" value="Invas_SpaK"/>
    <property type="match status" value="1"/>
</dbReference>
<dbReference type="RefSeq" id="WP_001164065.1">
    <property type="nucleotide sequence ID" value="NZ_CP077760.1"/>
</dbReference>
<proteinExistence type="predicted"/>
<name>A0A059QAM5_SALGL</name>
<dbReference type="Gene3D" id="3.30.1460.10">
    <property type="match status" value="1"/>
</dbReference>
<reference evidence="2" key="2">
    <citation type="journal article" date="2018" name="Genome Biol.">
        <title>SKESA: strategic k-mer extension for scrupulous assemblies.</title>
        <authorList>
            <person name="Souvorov A."/>
            <person name="Agarwala R."/>
            <person name="Lipman D.J."/>
        </authorList>
    </citation>
    <scope>NUCLEOTIDE SEQUENCE</scope>
    <source>
        <strain evidence="2">M86</strain>
    </source>
</reference>
<sequence length="135" mass="14949">MQHLDIAELVRSALEVSGCDPSLIGGIDSHSTIVLDLFALPSICISVKDDDVWIWAQLGADSMVVLQQRAYEILMTIMEGCHFARGGQLLLGEQNGELMLKALVHPDFLSDGEKFSTALNGFYNYLEVFSRSLMR</sequence>
<dbReference type="EMBL" id="DAATWA010000008">
    <property type="protein sequence ID" value="HAF0354828.1"/>
    <property type="molecule type" value="Genomic_DNA"/>
</dbReference>
<protein>
    <submittedName>
        <fullName evidence="1">InvB</fullName>
    </submittedName>
    <submittedName>
        <fullName evidence="2">SPI-1 type III secretion system chaperone SpaK</fullName>
    </submittedName>
</protein>
<dbReference type="AlphaFoldDB" id="A0A059QAM5"/>